<feature type="region of interest" description="Disordered" evidence="1">
    <location>
        <begin position="297"/>
        <end position="331"/>
    </location>
</feature>
<feature type="compositionally biased region" description="Polar residues" evidence="1">
    <location>
        <begin position="220"/>
        <end position="229"/>
    </location>
</feature>
<dbReference type="EMBL" id="VXIS01000311">
    <property type="protein sequence ID" value="KAA8894791.1"/>
    <property type="molecule type" value="Genomic_DNA"/>
</dbReference>
<dbReference type="PANTHER" id="PTHR36223:SF1">
    <property type="entry name" value="TRANSCRIPTION ELONGATION FACTOR EAF N-TERMINAL DOMAIN-CONTAINING PROTEIN"/>
    <property type="match status" value="1"/>
</dbReference>
<comment type="caution">
    <text evidence="3">The sequence shown here is derived from an EMBL/GenBank/DDBJ whole genome shotgun (WGS) entry which is preliminary data.</text>
</comment>
<dbReference type="InterPro" id="IPR057678">
    <property type="entry name" value="DUF7918"/>
</dbReference>
<feature type="region of interest" description="Disordered" evidence="1">
    <location>
        <begin position="218"/>
        <end position="237"/>
    </location>
</feature>
<dbReference type="OrthoDB" id="3364132at2759"/>
<reference evidence="3 4" key="1">
    <citation type="submission" date="2019-09" db="EMBL/GenBank/DDBJ databases">
        <title>Draft genome of the ectomycorrhizal ascomycete Sphaerosporella brunnea.</title>
        <authorList>
            <consortium name="DOE Joint Genome Institute"/>
            <person name="Benucci G.M."/>
            <person name="Marozzi G."/>
            <person name="Antonielli L."/>
            <person name="Sanchez S."/>
            <person name="Marco P."/>
            <person name="Wang X."/>
            <person name="Falini L.B."/>
            <person name="Barry K."/>
            <person name="Haridas S."/>
            <person name="Lipzen A."/>
            <person name="Labutti K."/>
            <person name="Grigoriev I.V."/>
            <person name="Murat C."/>
            <person name="Martin F."/>
            <person name="Albertini E."/>
            <person name="Donnini D."/>
            <person name="Bonito G."/>
        </authorList>
    </citation>
    <scope>NUCLEOTIDE SEQUENCE [LARGE SCALE GENOMIC DNA]</scope>
    <source>
        <strain evidence="3 4">Sb_GMNB300</strain>
    </source>
</reference>
<sequence length="331" mass="37176">MFDHRPLKLHLISHARNSLLSALHSDRNRAMVRFSNFECRILVDGNPLKEYIDAGDAVAIPDRLTPPTTIVYILAEEGKKFAAEFQVVSDIGLSPVADSVVWRLSFDGQPLPTGVLAYPSGGKGVQRSYTYWDEARCSWLEREFIFSSLDVTEDNSLRDKNTRYDSLGEIAVMIYRYKTSGPSGALGVGAEDYCRELSSAVKLVHEKDCKGRDISHRIETSQPAPSTRPTAVPGTYIDPLESPHVIIKFRYRSERALKGLGLIPRIPPPSPSPEPNDMHAPEYMTRKELLAEVRRLHKAENDPTIKRERPHGEARKRRTADVEVIDLTGDD</sequence>
<feature type="compositionally biased region" description="Basic and acidic residues" evidence="1">
    <location>
        <begin position="297"/>
        <end position="313"/>
    </location>
</feature>
<organism evidence="3 4">
    <name type="scientific">Sphaerosporella brunnea</name>
    <dbReference type="NCBI Taxonomy" id="1250544"/>
    <lineage>
        <taxon>Eukaryota</taxon>
        <taxon>Fungi</taxon>
        <taxon>Dikarya</taxon>
        <taxon>Ascomycota</taxon>
        <taxon>Pezizomycotina</taxon>
        <taxon>Pezizomycetes</taxon>
        <taxon>Pezizales</taxon>
        <taxon>Pyronemataceae</taxon>
        <taxon>Sphaerosporella</taxon>
    </lineage>
</organism>
<dbReference type="InParanoid" id="A0A5J5EHU8"/>
<dbReference type="Pfam" id="PF25534">
    <property type="entry name" value="DUF7918"/>
    <property type="match status" value="1"/>
</dbReference>
<dbReference type="PANTHER" id="PTHR36223">
    <property type="entry name" value="BETA-LACTAMASE-TYPE TRANSPEPTIDASE FOLD DOMAIN CONTAINING PROTEIN"/>
    <property type="match status" value="1"/>
</dbReference>
<evidence type="ECO:0000313" key="4">
    <source>
        <dbReference type="Proteomes" id="UP000326924"/>
    </source>
</evidence>
<dbReference type="Proteomes" id="UP000326924">
    <property type="component" value="Unassembled WGS sequence"/>
</dbReference>
<keyword evidence="4" id="KW-1185">Reference proteome</keyword>
<feature type="domain" description="DUF7918" evidence="2">
    <location>
        <begin position="37"/>
        <end position="265"/>
    </location>
</feature>
<evidence type="ECO:0000259" key="2">
    <source>
        <dbReference type="Pfam" id="PF25534"/>
    </source>
</evidence>
<accession>A0A5J5EHU8</accession>
<evidence type="ECO:0000313" key="3">
    <source>
        <dbReference type="EMBL" id="KAA8894791.1"/>
    </source>
</evidence>
<proteinExistence type="predicted"/>
<evidence type="ECO:0000256" key="1">
    <source>
        <dbReference type="SAM" id="MobiDB-lite"/>
    </source>
</evidence>
<name>A0A5J5EHU8_9PEZI</name>
<dbReference type="AlphaFoldDB" id="A0A5J5EHU8"/>
<gene>
    <name evidence="3" type="ORF">FN846DRAFT_972670</name>
</gene>
<protein>
    <recommendedName>
        <fullName evidence="2">DUF7918 domain-containing protein</fullName>
    </recommendedName>
</protein>